<dbReference type="InterPro" id="IPR035971">
    <property type="entry name" value="CBD_sf"/>
</dbReference>
<accession>A0A813DRA4</accession>
<dbReference type="GO" id="GO:0005576">
    <property type="term" value="C:extracellular region"/>
    <property type="evidence" value="ECO:0007669"/>
    <property type="project" value="InterPro"/>
</dbReference>
<keyword evidence="6" id="KW-1185">Reference proteome</keyword>
<dbReference type="SMART" id="SM00236">
    <property type="entry name" value="fCBD"/>
    <property type="match status" value="1"/>
</dbReference>
<evidence type="ECO:0000313" key="4">
    <source>
        <dbReference type="EMBL" id="CAE8591793.1"/>
    </source>
</evidence>
<evidence type="ECO:0000256" key="1">
    <source>
        <dbReference type="ARBA" id="ARBA00022729"/>
    </source>
</evidence>
<proteinExistence type="predicted"/>
<comment type="caution">
    <text evidence="4">The sequence shown here is derived from an EMBL/GenBank/DDBJ whole genome shotgun (WGS) entry which is preliminary data.</text>
</comment>
<dbReference type="EMBL" id="CAJNNW010015870">
    <property type="protein sequence ID" value="CAE8658195.1"/>
    <property type="molecule type" value="Genomic_DNA"/>
</dbReference>
<dbReference type="Pfam" id="PF00734">
    <property type="entry name" value="CBM_1"/>
    <property type="match status" value="1"/>
</dbReference>
<evidence type="ECO:0000313" key="3">
    <source>
        <dbReference type="EMBL" id="CAE8589304.1"/>
    </source>
</evidence>
<feature type="domain" description="CBM1" evidence="2">
    <location>
        <begin position="67"/>
        <end position="103"/>
    </location>
</feature>
<dbReference type="Proteomes" id="UP000654075">
    <property type="component" value="Unassembled WGS sequence"/>
</dbReference>
<sequence>FTARMTFIMRQDDARPHGMCIFELHSSQLPLRVEKATPPTTPAPVTIAPATATTAATTTSAPAVAACAKAKYEKCGGRDFTGDTCCPSGTWCLAVNDWWAQCEPCEVTWDASCSGTPSPAPQPSPAR</sequence>
<organism evidence="4 6">
    <name type="scientific">Polarella glacialis</name>
    <name type="common">Dinoflagellate</name>
    <dbReference type="NCBI Taxonomy" id="89957"/>
    <lineage>
        <taxon>Eukaryota</taxon>
        <taxon>Sar</taxon>
        <taxon>Alveolata</taxon>
        <taxon>Dinophyceae</taxon>
        <taxon>Suessiales</taxon>
        <taxon>Suessiaceae</taxon>
        <taxon>Polarella</taxon>
    </lineage>
</organism>
<evidence type="ECO:0000259" key="2">
    <source>
        <dbReference type="PROSITE" id="PS51164"/>
    </source>
</evidence>
<reference evidence="4" key="1">
    <citation type="submission" date="2021-02" db="EMBL/GenBank/DDBJ databases">
        <authorList>
            <person name="Dougan E. K."/>
            <person name="Rhodes N."/>
            <person name="Thang M."/>
            <person name="Chan C."/>
        </authorList>
    </citation>
    <scope>NUCLEOTIDE SEQUENCE</scope>
</reference>
<gene>
    <name evidence="4" type="ORF">PGLA1383_LOCUS10456</name>
    <name evidence="3" type="ORF">PGLA1383_LOCUS8073</name>
    <name evidence="5" type="ORF">PGLA2088_LOCUS13305</name>
</gene>
<dbReference type="Proteomes" id="UP000626109">
    <property type="component" value="Unassembled WGS sequence"/>
</dbReference>
<keyword evidence="1" id="KW-0732">Signal</keyword>
<dbReference type="PROSITE" id="PS51164">
    <property type="entry name" value="CBM1_2"/>
    <property type="match status" value="1"/>
</dbReference>
<dbReference type="GO" id="GO:0005975">
    <property type="term" value="P:carbohydrate metabolic process"/>
    <property type="evidence" value="ECO:0007669"/>
    <property type="project" value="InterPro"/>
</dbReference>
<dbReference type="EMBL" id="CAJNNV010003606">
    <property type="protein sequence ID" value="CAE8589304.1"/>
    <property type="molecule type" value="Genomic_DNA"/>
</dbReference>
<dbReference type="InterPro" id="IPR000254">
    <property type="entry name" value="CBD"/>
</dbReference>
<feature type="non-terminal residue" evidence="4">
    <location>
        <position position="1"/>
    </location>
</feature>
<dbReference type="EMBL" id="CAJNNV010005225">
    <property type="protein sequence ID" value="CAE8591793.1"/>
    <property type="molecule type" value="Genomic_DNA"/>
</dbReference>
<evidence type="ECO:0000313" key="5">
    <source>
        <dbReference type="EMBL" id="CAE8658195.1"/>
    </source>
</evidence>
<dbReference type="PROSITE" id="PS00562">
    <property type="entry name" value="CBM1_1"/>
    <property type="match status" value="1"/>
</dbReference>
<dbReference type="SUPFAM" id="SSF57180">
    <property type="entry name" value="Cellulose-binding domain"/>
    <property type="match status" value="1"/>
</dbReference>
<dbReference type="GO" id="GO:0030248">
    <property type="term" value="F:cellulose binding"/>
    <property type="evidence" value="ECO:0007669"/>
    <property type="project" value="InterPro"/>
</dbReference>
<feature type="non-terminal residue" evidence="4">
    <location>
        <position position="127"/>
    </location>
</feature>
<protein>
    <recommendedName>
        <fullName evidence="2">CBM1 domain-containing protein</fullName>
    </recommendedName>
</protein>
<evidence type="ECO:0000313" key="6">
    <source>
        <dbReference type="Proteomes" id="UP000654075"/>
    </source>
</evidence>
<dbReference type="OrthoDB" id="444269at2759"/>
<name>A0A813DRA4_POLGL</name>
<dbReference type="AlphaFoldDB" id="A0A813DRA4"/>